<keyword evidence="2" id="KW-1185">Reference proteome</keyword>
<organism evidence="1 2">
    <name type="scientific">Protopolystoma xenopodis</name>
    <dbReference type="NCBI Taxonomy" id="117903"/>
    <lineage>
        <taxon>Eukaryota</taxon>
        <taxon>Metazoa</taxon>
        <taxon>Spiralia</taxon>
        <taxon>Lophotrochozoa</taxon>
        <taxon>Platyhelminthes</taxon>
        <taxon>Monogenea</taxon>
        <taxon>Polyopisthocotylea</taxon>
        <taxon>Polystomatidea</taxon>
        <taxon>Polystomatidae</taxon>
        <taxon>Protopolystoma</taxon>
    </lineage>
</organism>
<gene>
    <name evidence="1" type="ORF">PXEA_LOCUS13304</name>
</gene>
<name>A0A3S5ALW9_9PLAT</name>
<dbReference type="Proteomes" id="UP000784294">
    <property type="component" value="Unassembled WGS sequence"/>
</dbReference>
<comment type="caution">
    <text evidence="1">The sequence shown here is derived from an EMBL/GenBank/DDBJ whole genome shotgun (WGS) entry which is preliminary data.</text>
</comment>
<evidence type="ECO:0000313" key="2">
    <source>
        <dbReference type="Proteomes" id="UP000784294"/>
    </source>
</evidence>
<evidence type="ECO:0000313" key="1">
    <source>
        <dbReference type="EMBL" id="VEL19864.1"/>
    </source>
</evidence>
<dbReference type="AlphaFoldDB" id="A0A3S5ALW9"/>
<protein>
    <submittedName>
        <fullName evidence="1">Uncharacterized protein</fullName>
    </submittedName>
</protein>
<reference evidence="1" key="1">
    <citation type="submission" date="2018-11" db="EMBL/GenBank/DDBJ databases">
        <authorList>
            <consortium name="Pathogen Informatics"/>
        </authorList>
    </citation>
    <scope>NUCLEOTIDE SEQUENCE</scope>
</reference>
<accession>A0A3S5ALW9</accession>
<proteinExistence type="predicted"/>
<sequence>MLLFIAALISFDRYRCKLFFIPADSSPSVTGDKMLLFLAFVLSCSNLIVLEGMTPFSKRIGRDVLGIEHIDNKTLLNMMAFERNLVVYTCKRERILDLSKEALGVLPNKPCLSVLRVRVSLMGRKCQVQKHRQQFCLLPQV</sequence>
<dbReference type="EMBL" id="CAAALY010043630">
    <property type="protein sequence ID" value="VEL19864.1"/>
    <property type="molecule type" value="Genomic_DNA"/>
</dbReference>